<dbReference type="PANTHER" id="PTHR12969:SF7">
    <property type="entry name" value="INTRAFLAGELLAR TRANSPORT PROTEIN 52 HOMOLOG"/>
    <property type="match status" value="1"/>
</dbReference>
<feature type="transmembrane region" description="Helical" evidence="1">
    <location>
        <begin position="543"/>
        <end position="565"/>
    </location>
</feature>
<sequence>MEMSAVSDKKKDWIDLYSGYIILAGIIAAISGFGLSRILNGWSVPSVVPTGIGSAIIIGFSILKAMRNKWFSTEASKRKALVGTNVAVMSIFAASIFAIVGFLNHRHYVRFDLTLTGKYTLSQKTKNILKNLDKPVVITTLFNQGEMFFEQIVDILKEYAHNNTEKIKIENIDPLRSRSKVEELAMRLKISDLQLNSVVFECGEYSKHVQQSDVMERQYPFRFKGEEAFTGAILNVTQEKQTTIYFVQGHGERQFDDYDRVGISGIANALKRDNCRVAPLNIMDKKKIPDDCDVLIVAGPSKAYLTEELNIIRNYLENRGNLLLMLEPAVPPNITTGFGTLLGEYGMVVRDDIVIYNTVKMPLFGIQTVAEIYVKNEEYGDHRITDDLKNYNTILYGACSIDAAPPNDQMPYEAKVLMYAPDSAWGETDIADLKYKKPEKNMETDVLSPISLAAASQVKELPKSVTQAHPAMANDPNAKPTGARLVVFGDVDFATNEFGDNPGNHDLVRNSINWLAKKETQLGISAKDADFRKAVIHPEQMKVIFWVSIAGIPLVPIVIGGIVWWKRRR</sequence>
<accession>Q1Q2S9</accession>
<feature type="domain" description="ABC-type uncharacterised transport system" evidence="2">
    <location>
        <begin position="242"/>
        <end position="498"/>
    </location>
</feature>
<reference evidence="4" key="2">
    <citation type="submission" date="2006-01" db="EMBL/GenBank/DDBJ databases">
        <authorList>
            <person name="Genoscope"/>
        </authorList>
    </citation>
    <scope>NUCLEOTIDE SEQUENCE</scope>
</reference>
<protein>
    <submittedName>
        <fullName evidence="4">Uncharacterized protein</fullName>
    </submittedName>
</protein>
<keyword evidence="1" id="KW-0472">Membrane</keyword>
<dbReference type="InterPro" id="IPR019196">
    <property type="entry name" value="ABC_transp_unknown"/>
</dbReference>
<dbReference type="EMBL" id="CT573071">
    <property type="protein sequence ID" value="CAJ74321.1"/>
    <property type="molecule type" value="Genomic_DNA"/>
</dbReference>
<name>Q1Q2S9_KUEST</name>
<dbReference type="InterPro" id="IPR039975">
    <property type="entry name" value="IFT52"/>
</dbReference>
<feature type="transmembrane region" description="Helical" evidence="1">
    <location>
        <begin position="84"/>
        <end position="103"/>
    </location>
</feature>
<evidence type="ECO:0000259" key="2">
    <source>
        <dbReference type="Pfam" id="PF09822"/>
    </source>
</evidence>
<evidence type="ECO:0000313" key="4">
    <source>
        <dbReference type="EMBL" id="CAJ74321.1"/>
    </source>
</evidence>
<dbReference type="InterPro" id="IPR029062">
    <property type="entry name" value="Class_I_gatase-like"/>
</dbReference>
<feature type="domain" description="DUF7088" evidence="3">
    <location>
        <begin position="118"/>
        <end position="197"/>
    </location>
</feature>
<evidence type="ECO:0000259" key="3">
    <source>
        <dbReference type="Pfam" id="PF23357"/>
    </source>
</evidence>
<evidence type="ECO:0000256" key="1">
    <source>
        <dbReference type="SAM" id="Phobius"/>
    </source>
</evidence>
<dbReference type="PANTHER" id="PTHR12969">
    <property type="entry name" value="NGD5/OSM-6/IFT52"/>
    <property type="match status" value="1"/>
</dbReference>
<feature type="transmembrane region" description="Helical" evidence="1">
    <location>
        <begin position="16"/>
        <end position="36"/>
    </location>
</feature>
<dbReference type="Pfam" id="PF23357">
    <property type="entry name" value="DUF7088"/>
    <property type="match status" value="1"/>
</dbReference>
<gene>
    <name evidence="4" type="ORF">kuste3558</name>
</gene>
<dbReference type="Pfam" id="PF09822">
    <property type="entry name" value="ABC_transp_aux"/>
    <property type="match status" value="1"/>
</dbReference>
<organism evidence="4">
    <name type="scientific">Kuenenia stuttgartiensis</name>
    <dbReference type="NCBI Taxonomy" id="174633"/>
    <lineage>
        <taxon>Bacteria</taxon>
        <taxon>Pseudomonadati</taxon>
        <taxon>Planctomycetota</taxon>
        <taxon>Candidatus Brocadiia</taxon>
        <taxon>Candidatus Brocadiales</taxon>
        <taxon>Candidatus Brocadiaceae</taxon>
        <taxon>Candidatus Kuenenia</taxon>
    </lineage>
</organism>
<dbReference type="InterPro" id="IPR055396">
    <property type="entry name" value="DUF7088"/>
</dbReference>
<dbReference type="AlphaFoldDB" id="Q1Q2S9"/>
<keyword evidence="1" id="KW-1133">Transmembrane helix</keyword>
<keyword evidence="1" id="KW-0812">Transmembrane</keyword>
<feature type="transmembrane region" description="Helical" evidence="1">
    <location>
        <begin position="42"/>
        <end position="63"/>
    </location>
</feature>
<reference evidence="4" key="1">
    <citation type="journal article" date="2006" name="Nature">
        <title>Deciphering the evolution and metabolism of an anammox bacterium from a community genome.</title>
        <authorList>
            <person name="Strous M."/>
            <person name="Pelletier E."/>
            <person name="Mangenot S."/>
            <person name="Rattei T."/>
            <person name="Lehner A."/>
            <person name="Taylor M.W."/>
            <person name="Horn M."/>
            <person name="Daims H."/>
            <person name="Bartol-Mavel D."/>
            <person name="Wincker P."/>
            <person name="Barbe V."/>
            <person name="Fonknechten N."/>
            <person name="Vallenet D."/>
            <person name="Segurens B."/>
            <person name="Schenowitz-Truong C."/>
            <person name="Medigue C."/>
            <person name="Collingro A."/>
            <person name="Snel B."/>
            <person name="Dutilh B.E."/>
            <person name="OpDenCamp H.J.M."/>
            <person name="vanDerDrift C."/>
            <person name="Cirpus I."/>
            <person name="vanDePas-Schoonen K.T."/>
            <person name="Harhangi H.R."/>
            <person name="vanNiftrik L."/>
            <person name="Schmid M."/>
            <person name="Keltjens J."/>
            <person name="vanDeVossenberg J."/>
            <person name="Kartal B."/>
            <person name="Meier H."/>
            <person name="Frishman D."/>
            <person name="Huynen M.A."/>
            <person name="Mewes H."/>
            <person name="Weissenbach J."/>
            <person name="Jetten M.S.M."/>
            <person name="Wagner M."/>
            <person name="LePaslier D."/>
        </authorList>
    </citation>
    <scope>NUCLEOTIDE SEQUENCE</scope>
</reference>
<dbReference type="SUPFAM" id="SSF52317">
    <property type="entry name" value="Class I glutamine amidotransferase-like"/>
    <property type="match status" value="1"/>
</dbReference>
<proteinExistence type="predicted"/>